<dbReference type="Gene3D" id="3.90.228.20">
    <property type="match status" value="2"/>
</dbReference>
<dbReference type="CDD" id="cd00819">
    <property type="entry name" value="PEPCK_GTP"/>
    <property type="match status" value="1"/>
</dbReference>
<dbReference type="PANTHER" id="PTHR11561">
    <property type="entry name" value="PHOSPHOENOLPYRUVATE CARBOXYKINASE"/>
    <property type="match status" value="1"/>
</dbReference>
<feature type="domain" description="Phosphoenolpyruvate carboxykinase C-terminal P-loop" evidence="11">
    <location>
        <begin position="283"/>
        <end position="402"/>
    </location>
</feature>
<dbReference type="GO" id="GO:0004613">
    <property type="term" value="F:phosphoenolpyruvate carboxykinase (GTP) activity"/>
    <property type="evidence" value="ECO:0007669"/>
    <property type="project" value="UniProtKB-EC"/>
</dbReference>
<evidence type="ECO:0000256" key="5">
    <source>
        <dbReference type="ARBA" id="ARBA00022723"/>
    </source>
</evidence>
<accession>A0A2T7NI52</accession>
<dbReference type="InterPro" id="IPR008210">
    <property type="entry name" value="PEP_carboxykinase_N"/>
</dbReference>
<dbReference type="GO" id="GO:0042594">
    <property type="term" value="P:response to starvation"/>
    <property type="evidence" value="ECO:0007669"/>
    <property type="project" value="TreeGrafter"/>
</dbReference>
<dbReference type="PANTHER" id="PTHR11561:SF0">
    <property type="entry name" value="PHOSPHOENOLPYRUVATE CARBOXYKINASE [GTP]-RELATED"/>
    <property type="match status" value="1"/>
</dbReference>
<evidence type="ECO:0000256" key="7">
    <source>
        <dbReference type="ARBA" id="ARBA00022793"/>
    </source>
</evidence>
<dbReference type="GO" id="GO:0006107">
    <property type="term" value="P:oxaloacetate metabolic process"/>
    <property type="evidence" value="ECO:0007669"/>
    <property type="project" value="TreeGrafter"/>
</dbReference>
<dbReference type="EC" id="4.1.1.32" evidence="4"/>
<evidence type="ECO:0000256" key="3">
    <source>
        <dbReference type="ARBA" id="ARBA00011245"/>
    </source>
</evidence>
<dbReference type="GO" id="GO:0019543">
    <property type="term" value="P:propionate catabolic process"/>
    <property type="evidence" value="ECO:0007669"/>
    <property type="project" value="TreeGrafter"/>
</dbReference>
<dbReference type="GO" id="GO:0030145">
    <property type="term" value="F:manganese ion binding"/>
    <property type="evidence" value="ECO:0007669"/>
    <property type="project" value="TreeGrafter"/>
</dbReference>
<dbReference type="GO" id="GO:0005829">
    <property type="term" value="C:cytosol"/>
    <property type="evidence" value="ECO:0007669"/>
    <property type="project" value="TreeGrafter"/>
</dbReference>
<dbReference type="GO" id="GO:0046327">
    <property type="term" value="P:glycerol biosynthetic process from pyruvate"/>
    <property type="evidence" value="ECO:0007669"/>
    <property type="project" value="TreeGrafter"/>
</dbReference>
<keyword evidence="10" id="KW-0456">Lyase</keyword>
<evidence type="ECO:0000256" key="1">
    <source>
        <dbReference type="ARBA" id="ARBA00001936"/>
    </source>
</evidence>
<organism evidence="13 14">
    <name type="scientific">Pomacea canaliculata</name>
    <name type="common">Golden apple snail</name>
    <dbReference type="NCBI Taxonomy" id="400727"/>
    <lineage>
        <taxon>Eukaryota</taxon>
        <taxon>Metazoa</taxon>
        <taxon>Spiralia</taxon>
        <taxon>Lophotrochozoa</taxon>
        <taxon>Mollusca</taxon>
        <taxon>Gastropoda</taxon>
        <taxon>Caenogastropoda</taxon>
        <taxon>Architaenioglossa</taxon>
        <taxon>Ampullarioidea</taxon>
        <taxon>Ampullariidae</taxon>
        <taxon>Pomacea</taxon>
    </lineage>
</organism>
<sequence length="594" mass="67223">MADKRKYRMYPDIKEEDLFNEVHEIVIQKVGHVQIVKGNFKDMTKNARIFVCHCIQLMNPRCVYICDGSEEEAHEITNKLLERGVLTKLKYPNSYLCRTDPSDVARVESKTYIVTADKYEAVPHTKPGVEPILGHWMSPDDMQKELDERFRGCMAGRTMFVIPFSMGPVGSPLSKVGIQVTDSNYVLLCMRIMTRVTPKVWDVLKSQEEDDFVKCIHSVGLPRPVQRPVKNHWPCNPEKVMIVHFPDERKIKSFGSGYGGNSLLGKKCFALRIASVIARDEGWMAEHMLISGITPPDGEEMFIAAAFPSACGKTNLAMITPGLPGFKVQCVGDDIAWMRFNKKGELRGINPEAGFFGVAPGTNWKTNPNAMKSFQANSIFTNVAMTADGGYYWEGLEDEYPPYHLLAGVPLVYEAFNWEHGVMIGACVKSEATAAAEFKGKTIMHDPMAMRPFMGYNFGQYLQHWLDIGKVPGRKLPKIFHVNWFRTNDQGKFLWPGFGENIRVLDWILRRCKGDDSIAVKSPIGYIPKPGTINMKGLSNIDEKELFSLPKSYWMDDTRESRRFLEDQVGCDTPPIIFKLLDEQEAAFAAWPDD</sequence>
<protein>
    <recommendedName>
        <fullName evidence="4">phosphoenolpyruvate carboxykinase (GTP)</fullName>
        <ecNumber evidence="4">4.1.1.32</ecNumber>
    </recommendedName>
</protein>
<evidence type="ECO:0000259" key="12">
    <source>
        <dbReference type="Pfam" id="PF17297"/>
    </source>
</evidence>
<dbReference type="STRING" id="400727.A0A2T7NI52"/>
<keyword evidence="6" id="KW-0547">Nucleotide-binding</keyword>
<comment type="caution">
    <text evidence="13">The sequence shown here is derived from an EMBL/GenBank/DDBJ whole genome shotgun (WGS) entry which is preliminary data.</text>
</comment>
<evidence type="ECO:0000256" key="4">
    <source>
        <dbReference type="ARBA" id="ARBA00012306"/>
    </source>
</evidence>
<dbReference type="AlphaFoldDB" id="A0A2T7NI52"/>
<dbReference type="InterPro" id="IPR035078">
    <property type="entry name" value="PEP_carboxykinase_GTP_N"/>
</dbReference>
<keyword evidence="8" id="KW-0342">GTP-binding</keyword>
<evidence type="ECO:0000313" key="13">
    <source>
        <dbReference type="EMBL" id="PVD20851.1"/>
    </source>
</evidence>
<dbReference type="SUPFAM" id="SSF53795">
    <property type="entry name" value="PEP carboxykinase-like"/>
    <property type="match status" value="1"/>
</dbReference>
<dbReference type="Pfam" id="PF00821">
    <property type="entry name" value="PEPCK_GTP"/>
    <property type="match status" value="2"/>
</dbReference>
<comment type="subunit">
    <text evidence="3">Monomer.</text>
</comment>
<dbReference type="Gene3D" id="3.40.449.10">
    <property type="entry name" value="Phosphoenolpyruvate Carboxykinase, domain 1"/>
    <property type="match status" value="1"/>
</dbReference>
<dbReference type="OrthoDB" id="5841594at2759"/>
<evidence type="ECO:0000259" key="11">
    <source>
        <dbReference type="Pfam" id="PF00821"/>
    </source>
</evidence>
<dbReference type="EMBL" id="PZQS01000012">
    <property type="protein sequence ID" value="PVD20851.1"/>
    <property type="molecule type" value="Genomic_DNA"/>
</dbReference>
<dbReference type="PROSITE" id="PS00505">
    <property type="entry name" value="PEPCK_GTP"/>
    <property type="match status" value="1"/>
</dbReference>
<keyword evidence="5" id="KW-0479">Metal-binding</keyword>
<dbReference type="InterPro" id="IPR008209">
    <property type="entry name" value="PEP_carboxykinase_GTP"/>
</dbReference>
<keyword evidence="9" id="KW-0464">Manganese</keyword>
<evidence type="ECO:0000256" key="9">
    <source>
        <dbReference type="ARBA" id="ARBA00023211"/>
    </source>
</evidence>
<name>A0A2T7NI52_POMCA</name>
<gene>
    <name evidence="13" type="ORF">C0Q70_19012</name>
</gene>
<keyword evidence="7" id="KW-0210">Decarboxylase</keyword>
<evidence type="ECO:0000313" key="14">
    <source>
        <dbReference type="Proteomes" id="UP000245119"/>
    </source>
</evidence>
<evidence type="ECO:0000256" key="2">
    <source>
        <dbReference type="ARBA" id="ARBA00005796"/>
    </source>
</evidence>
<comment type="similarity">
    <text evidence="2">Belongs to the phosphoenolpyruvate carboxykinase [GTP] family.</text>
</comment>
<dbReference type="HAMAP" id="MF_00452">
    <property type="entry name" value="PEPCK_GTP"/>
    <property type="match status" value="1"/>
</dbReference>
<dbReference type="SUPFAM" id="SSF68923">
    <property type="entry name" value="PEP carboxykinase N-terminal domain"/>
    <property type="match status" value="1"/>
</dbReference>
<dbReference type="GO" id="GO:0005525">
    <property type="term" value="F:GTP binding"/>
    <property type="evidence" value="ECO:0007669"/>
    <property type="project" value="UniProtKB-KW"/>
</dbReference>
<feature type="domain" description="Phosphoenolpyruvate carboxykinase C-terminal P-loop" evidence="11">
    <location>
        <begin position="408"/>
        <end position="586"/>
    </location>
</feature>
<evidence type="ECO:0000256" key="6">
    <source>
        <dbReference type="ARBA" id="ARBA00022741"/>
    </source>
</evidence>
<feature type="domain" description="Phosphoenolpyruvate carboxykinase GTP-utilising N-terminal" evidence="12">
    <location>
        <begin position="50"/>
        <end position="279"/>
    </location>
</feature>
<proteinExistence type="inferred from homology"/>
<dbReference type="InterPro" id="IPR013035">
    <property type="entry name" value="PEP_carboxykinase_C"/>
</dbReference>
<dbReference type="InterPro" id="IPR035077">
    <property type="entry name" value="PEP_carboxykinase_GTP_C"/>
</dbReference>
<evidence type="ECO:0000256" key="8">
    <source>
        <dbReference type="ARBA" id="ARBA00023134"/>
    </source>
</evidence>
<dbReference type="Pfam" id="PF17297">
    <property type="entry name" value="PEPCK_N"/>
    <property type="match status" value="1"/>
</dbReference>
<evidence type="ECO:0000256" key="10">
    <source>
        <dbReference type="ARBA" id="ARBA00023239"/>
    </source>
</evidence>
<reference evidence="13 14" key="1">
    <citation type="submission" date="2018-04" db="EMBL/GenBank/DDBJ databases">
        <title>The genome of golden apple snail Pomacea canaliculata provides insight into stress tolerance and invasive adaptation.</title>
        <authorList>
            <person name="Liu C."/>
            <person name="Liu B."/>
            <person name="Ren Y."/>
            <person name="Zhang Y."/>
            <person name="Wang H."/>
            <person name="Li S."/>
            <person name="Jiang F."/>
            <person name="Yin L."/>
            <person name="Zhang G."/>
            <person name="Qian W."/>
            <person name="Fan W."/>
        </authorList>
    </citation>
    <scope>NUCLEOTIDE SEQUENCE [LARGE SCALE GENOMIC DNA]</scope>
    <source>
        <strain evidence="13">SZHN2017</strain>
        <tissue evidence="13">Muscle</tissue>
    </source>
</reference>
<dbReference type="PIRSF" id="PIRSF001348">
    <property type="entry name" value="PEP_carboxykinase_GTP"/>
    <property type="match status" value="1"/>
</dbReference>
<dbReference type="FunFam" id="3.40.449.10:FF:000003">
    <property type="entry name" value="Phosphoenolpyruvate carboxykinase, cytosolic [GTP]"/>
    <property type="match status" value="1"/>
</dbReference>
<comment type="cofactor">
    <cofactor evidence="1">
        <name>Mn(2+)</name>
        <dbReference type="ChEBI" id="CHEBI:29035"/>
    </cofactor>
</comment>
<dbReference type="Proteomes" id="UP000245119">
    <property type="component" value="Linkage Group LG12"/>
</dbReference>
<dbReference type="GO" id="GO:0071333">
    <property type="term" value="P:cellular response to glucose stimulus"/>
    <property type="evidence" value="ECO:0007669"/>
    <property type="project" value="TreeGrafter"/>
</dbReference>
<dbReference type="GO" id="GO:0006094">
    <property type="term" value="P:gluconeogenesis"/>
    <property type="evidence" value="ECO:0007669"/>
    <property type="project" value="InterPro"/>
</dbReference>
<dbReference type="GO" id="GO:0033993">
    <property type="term" value="P:response to lipid"/>
    <property type="evidence" value="ECO:0007669"/>
    <property type="project" value="TreeGrafter"/>
</dbReference>
<keyword evidence="14" id="KW-1185">Reference proteome</keyword>
<dbReference type="InterPro" id="IPR018091">
    <property type="entry name" value="PEP_carboxykin_GTP_CS"/>
</dbReference>